<protein>
    <submittedName>
        <fullName evidence="2">Uncharacterized protein</fullName>
    </submittedName>
</protein>
<organism evidence="2 3">
    <name type="scientific">Candidatus Collierbacteria bacterium GW2011_GWF2_44_15</name>
    <dbReference type="NCBI Taxonomy" id="1618404"/>
    <lineage>
        <taxon>Bacteria</taxon>
        <taxon>Candidatus Collieribacteriota</taxon>
    </lineage>
</organism>
<keyword evidence="1" id="KW-0812">Transmembrane</keyword>
<feature type="transmembrane region" description="Helical" evidence="1">
    <location>
        <begin position="109"/>
        <end position="127"/>
    </location>
</feature>
<feature type="transmembrane region" description="Helical" evidence="1">
    <location>
        <begin position="68"/>
        <end position="89"/>
    </location>
</feature>
<name>A0A0G1HG60_9BACT</name>
<keyword evidence="1" id="KW-0472">Membrane</keyword>
<sequence length="128" mass="14035">MYLLTLLFAWLQMRGSQLVGNAWWDVFLDKMVGVETFFYHASWWVWGAAVVVGIILVLLGVIGRSSEFTLSSLGCLSCGGVILLLWPLFEYLSVLTIAGMADGFGPVGVINGGFYICLVLYVSFIGLL</sequence>
<comment type="caution">
    <text evidence="2">The sequence shown here is derived from an EMBL/GenBank/DDBJ whole genome shotgun (WGS) entry which is preliminary data.</text>
</comment>
<reference evidence="2 3" key="1">
    <citation type="journal article" date="2015" name="Nature">
        <title>rRNA introns, odd ribosomes, and small enigmatic genomes across a large radiation of phyla.</title>
        <authorList>
            <person name="Brown C.T."/>
            <person name="Hug L.A."/>
            <person name="Thomas B.C."/>
            <person name="Sharon I."/>
            <person name="Castelle C.J."/>
            <person name="Singh A."/>
            <person name="Wilkins M.J."/>
            <person name="Williams K.H."/>
            <person name="Banfield J.F."/>
        </authorList>
    </citation>
    <scope>NUCLEOTIDE SEQUENCE [LARGE SCALE GENOMIC DNA]</scope>
</reference>
<accession>A0A0G1HG60</accession>
<evidence type="ECO:0000313" key="2">
    <source>
        <dbReference type="EMBL" id="KKT45875.1"/>
    </source>
</evidence>
<keyword evidence="1" id="KW-1133">Transmembrane helix</keyword>
<evidence type="ECO:0000256" key="1">
    <source>
        <dbReference type="SAM" id="Phobius"/>
    </source>
</evidence>
<dbReference type="STRING" id="1618404.UW35_C0028G0004"/>
<dbReference type="AlphaFoldDB" id="A0A0G1HG60"/>
<gene>
    <name evidence="2" type="ORF">UW35_C0028G0004</name>
</gene>
<dbReference type="EMBL" id="LCHZ01000028">
    <property type="protein sequence ID" value="KKT45875.1"/>
    <property type="molecule type" value="Genomic_DNA"/>
</dbReference>
<feature type="transmembrane region" description="Helical" evidence="1">
    <location>
        <begin position="42"/>
        <end position="61"/>
    </location>
</feature>
<evidence type="ECO:0000313" key="3">
    <source>
        <dbReference type="Proteomes" id="UP000033861"/>
    </source>
</evidence>
<proteinExistence type="predicted"/>
<dbReference type="Proteomes" id="UP000033861">
    <property type="component" value="Unassembled WGS sequence"/>
</dbReference>